<keyword evidence="1" id="KW-0812">Transmembrane</keyword>
<feature type="transmembrane region" description="Helical" evidence="1">
    <location>
        <begin position="49"/>
        <end position="71"/>
    </location>
</feature>
<evidence type="ECO:0000313" key="3">
    <source>
        <dbReference type="Proteomes" id="UP000683000"/>
    </source>
</evidence>
<dbReference type="EMBL" id="JAGFBS010000023">
    <property type="protein sequence ID" value="KAG6373152.1"/>
    <property type="molecule type" value="Genomic_DNA"/>
</dbReference>
<dbReference type="OrthoDB" id="2681164at2759"/>
<keyword evidence="1" id="KW-0472">Membrane</keyword>
<sequence length="119" mass="13282">MTKFLSSAGYSNTAVHHAGNHAYTAIHTVFTFMKNDRKVDVIESNNSSAIAPILVFYLTALMNYVMPFSIFSAYAGHTSRQHAVINPMLFDHSQLTLPTSLALVKYWDHGFQILLTSQS</sequence>
<reference evidence="2" key="1">
    <citation type="submission" date="2021-03" db="EMBL/GenBank/DDBJ databases">
        <title>Evolutionary innovations through gain and loss of genes in the ectomycorrhizal Boletales.</title>
        <authorList>
            <person name="Wu G."/>
            <person name="Miyauchi S."/>
            <person name="Morin E."/>
            <person name="Yang Z.-L."/>
            <person name="Xu J."/>
            <person name="Martin F.M."/>
        </authorList>
    </citation>
    <scope>NUCLEOTIDE SEQUENCE</scope>
    <source>
        <strain evidence="2">BR01</strain>
    </source>
</reference>
<name>A0A8I2YJZ1_9AGAM</name>
<protein>
    <submittedName>
        <fullName evidence="2">Uncharacterized protein</fullName>
    </submittedName>
</protein>
<gene>
    <name evidence="2" type="ORF">JVT61DRAFT_6767</name>
</gene>
<keyword evidence="3" id="KW-1185">Reference proteome</keyword>
<evidence type="ECO:0000313" key="2">
    <source>
        <dbReference type="EMBL" id="KAG6373152.1"/>
    </source>
</evidence>
<dbReference type="Proteomes" id="UP000683000">
    <property type="component" value="Unassembled WGS sequence"/>
</dbReference>
<comment type="caution">
    <text evidence="2">The sequence shown here is derived from an EMBL/GenBank/DDBJ whole genome shotgun (WGS) entry which is preliminary data.</text>
</comment>
<organism evidence="2 3">
    <name type="scientific">Boletus reticuloceps</name>
    <dbReference type="NCBI Taxonomy" id="495285"/>
    <lineage>
        <taxon>Eukaryota</taxon>
        <taxon>Fungi</taxon>
        <taxon>Dikarya</taxon>
        <taxon>Basidiomycota</taxon>
        <taxon>Agaricomycotina</taxon>
        <taxon>Agaricomycetes</taxon>
        <taxon>Agaricomycetidae</taxon>
        <taxon>Boletales</taxon>
        <taxon>Boletineae</taxon>
        <taxon>Boletaceae</taxon>
        <taxon>Boletoideae</taxon>
        <taxon>Boletus</taxon>
    </lineage>
</organism>
<proteinExistence type="predicted"/>
<keyword evidence="1" id="KW-1133">Transmembrane helix</keyword>
<evidence type="ECO:0000256" key="1">
    <source>
        <dbReference type="SAM" id="Phobius"/>
    </source>
</evidence>
<dbReference type="AlphaFoldDB" id="A0A8I2YJZ1"/>
<accession>A0A8I2YJZ1</accession>